<dbReference type="Pfam" id="PF00294">
    <property type="entry name" value="PfkB"/>
    <property type="match status" value="1"/>
</dbReference>
<dbReference type="InterPro" id="IPR029056">
    <property type="entry name" value="Ribokinase-like"/>
</dbReference>
<organism evidence="2 3">
    <name type="scientific">Candidatus Falkowbacteria bacterium CG10_big_fil_rev_8_21_14_0_10_37_14</name>
    <dbReference type="NCBI Taxonomy" id="1974561"/>
    <lineage>
        <taxon>Bacteria</taxon>
        <taxon>Candidatus Falkowiibacteriota</taxon>
    </lineage>
</organism>
<evidence type="ECO:0000313" key="2">
    <source>
        <dbReference type="EMBL" id="PIT95910.1"/>
    </source>
</evidence>
<feature type="domain" description="Carbohydrate kinase PfkB" evidence="1">
    <location>
        <begin position="31"/>
        <end position="307"/>
    </location>
</feature>
<evidence type="ECO:0000259" key="1">
    <source>
        <dbReference type="Pfam" id="PF00294"/>
    </source>
</evidence>
<proteinExistence type="predicted"/>
<gene>
    <name evidence="2" type="ORF">COT94_03285</name>
</gene>
<comment type="caution">
    <text evidence="2">The sequence shown here is derived from an EMBL/GenBank/DDBJ whole genome shotgun (WGS) entry which is preliminary data.</text>
</comment>
<dbReference type="AlphaFoldDB" id="A0A2M6WSX8"/>
<name>A0A2M6WSX8_9BACT</name>
<dbReference type="Gene3D" id="3.40.1190.20">
    <property type="match status" value="1"/>
</dbReference>
<protein>
    <recommendedName>
        <fullName evidence="1">Carbohydrate kinase PfkB domain-containing protein</fullName>
    </recommendedName>
</protein>
<sequence length="313" mass="34414">MSHPEVSVLGMGLPIIDRIGKVAMAPTSREKVELHRIARDVGPKDGGVIPNILSNYVALSDDVKQVRLLAGVGEDTAGYGYINRLDRRIQNIDIIRSQETAQLYDLLTTDGSRIWQLFLGAAAFVSAGSKHYRAIQDSNSYFMIDINTIREPEIMDEANRTLGVVNSNQAHTIVNLSGIQGIDETRIRQIASTFSKPPLAVFGNVEEFAVLEHSALQIIFADTRLQVKTMAEEGSIMTFDGIKRHIPSVRVPDSQFRSSVGCGDSFMGSFLALCLAEKPDFWSAKLLERSANFGSFMASETAESHATLRSRGH</sequence>
<reference evidence="3" key="1">
    <citation type="submission" date="2017-09" db="EMBL/GenBank/DDBJ databases">
        <title>Depth-based differentiation of microbial function through sediment-hosted aquifers and enrichment of novel symbionts in the deep terrestrial subsurface.</title>
        <authorList>
            <person name="Probst A.J."/>
            <person name="Ladd B."/>
            <person name="Jarett J.K."/>
            <person name="Geller-Mcgrath D.E."/>
            <person name="Sieber C.M.K."/>
            <person name="Emerson J.B."/>
            <person name="Anantharaman K."/>
            <person name="Thomas B.C."/>
            <person name="Malmstrom R."/>
            <person name="Stieglmeier M."/>
            <person name="Klingl A."/>
            <person name="Woyke T."/>
            <person name="Ryan C.M."/>
            <person name="Banfield J.F."/>
        </authorList>
    </citation>
    <scope>NUCLEOTIDE SEQUENCE [LARGE SCALE GENOMIC DNA]</scope>
</reference>
<dbReference type="Proteomes" id="UP000228533">
    <property type="component" value="Unassembled WGS sequence"/>
</dbReference>
<evidence type="ECO:0000313" key="3">
    <source>
        <dbReference type="Proteomes" id="UP000228533"/>
    </source>
</evidence>
<dbReference type="EMBL" id="PFAM01000019">
    <property type="protein sequence ID" value="PIT95910.1"/>
    <property type="molecule type" value="Genomic_DNA"/>
</dbReference>
<dbReference type="InterPro" id="IPR011611">
    <property type="entry name" value="PfkB_dom"/>
</dbReference>
<dbReference type="SUPFAM" id="SSF53613">
    <property type="entry name" value="Ribokinase-like"/>
    <property type="match status" value="1"/>
</dbReference>
<accession>A0A2M6WSX8</accession>